<dbReference type="PANTHER" id="PTHR43004">
    <property type="entry name" value="TRK SYSTEM POTASSIUM UPTAKE PROTEIN"/>
    <property type="match status" value="1"/>
</dbReference>
<evidence type="ECO:0000256" key="5">
    <source>
        <dbReference type="ARBA" id="ARBA00023002"/>
    </source>
</evidence>
<dbReference type="Proteomes" id="UP000273119">
    <property type="component" value="Unassembled WGS sequence"/>
</dbReference>
<feature type="domain" description="FAD-binding" evidence="6">
    <location>
        <begin position="32"/>
        <end position="404"/>
    </location>
</feature>
<comment type="cofactor">
    <cofactor evidence="1">
        <name>FAD</name>
        <dbReference type="ChEBI" id="CHEBI:57692"/>
    </cofactor>
</comment>
<organism evidence="8 9">
    <name type="scientific">Galactobacter caseinivorans</name>
    <dbReference type="NCBI Taxonomy" id="2676123"/>
    <lineage>
        <taxon>Bacteria</taxon>
        <taxon>Bacillati</taxon>
        <taxon>Actinomycetota</taxon>
        <taxon>Actinomycetes</taxon>
        <taxon>Micrococcales</taxon>
        <taxon>Micrococcaceae</taxon>
        <taxon>Galactobacter</taxon>
    </lineage>
</organism>
<dbReference type="Pfam" id="PF01494">
    <property type="entry name" value="FAD_binding_3"/>
    <property type="match status" value="1"/>
</dbReference>
<evidence type="ECO:0000256" key="3">
    <source>
        <dbReference type="ARBA" id="ARBA00022630"/>
    </source>
</evidence>
<gene>
    <name evidence="8" type="ORF">DWQ67_07975</name>
</gene>
<dbReference type="RefSeq" id="WP_121485062.1">
    <property type="nucleotide sequence ID" value="NZ_QQXL01000004.1"/>
</dbReference>
<dbReference type="InterPro" id="IPR050641">
    <property type="entry name" value="RIFMO-like"/>
</dbReference>
<comment type="similarity">
    <text evidence="2">Belongs to the PheA/TfdB FAD monooxygenase family.</text>
</comment>
<dbReference type="GO" id="GO:0016709">
    <property type="term" value="F:oxidoreductase activity, acting on paired donors, with incorporation or reduction of molecular oxygen, NAD(P)H as one donor, and incorporation of one atom of oxygen"/>
    <property type="evidence" value="ECO:0007669"/>
    <property type="project" value="UniProtKB-ARBA"/>
</dbReference>
<dbReference type="InterPro" id="IPR038220">
    <property type="entry name" value="PHOX_C_sf"/>
</dbReference>
<dbReference type="EMBL" id="QQXL01000004">
    <property type="protein sequence ID" value="RKW70409.1"/>
    <property type="molecule type" value="Genomic_DNA"/>
</dbReference>
<dbReference type="GO" id="GO:0071949">
    <property type="term" value="F:FAD binding"/>
    <property type="evidence" value="ECO:0007669"/>
    <property type="project" value="InterPro"/>
</dbReference>
<dbReference type="NCBIfam" id="NF006144">
    <property type="entry name" value="PRK08294.1"/>
    <property type="match status" value="1"/>
</dbReference>
<dbReference type="InterPro" id="IPR036188">
    <property type="entry name" value="FAD/NAD-bd_sf"/>
</dbReference>
<comment type="caution">
    <text evidence="8">The sequence shown here is derived from an EMBL/GenBank/DDBJ whole genome shotgun (WGS) entry which is preliminary data.</text>
</comment>
<keyword evidence="8" id="KW-0503">Monooxygenase</keyword>
<dbReference type="SUPFAM" id="SSF54373">
    <property type="entry name" value="FAD-linked reductases, C-terminal domain"/>
    <property type="match status" value="1"/>
</dbReference>
<evidence type="ECO:0000256" key="1">
    <source>
        <dbReference type="ARBA" id="ARBA00001974"/>
    </source>
</evidence>
<dbReference type="SUPFAM" id="SSF52833">
    <property type="entry name" value="Thioredoxin-like"/>
    <property type="match status" value="1"/>
</dbReference>
<evidence type="ECO:0000256" key="4">
    <source>
        <dbReference type="ARBA" id="ARBA00022827"/>
    </source>
</evidence>
<accession>A0A496PIW4</accession>
<dbReference type="Gene3D" id="3.30.9.10">
    <property type="entry name" value="D-Amino Acid Oxidase, subunit A, domain 2"/>
    <property type="match status" value="1"/>
</dbReference>
<dbReference type="InterPro" id="IPR012941">
    <property type="entry name" value="Phe_hydrox_C_dim_dom"/>
</dbReference>
<dbReference type="InterPro" id="IPR036249">
    <property type="entry name" value="Thioredoxin-like_sf"/>
</dbReference>
<dbReference type="Pfam" id="PF07976">
    <property type="entry name" value="Phe_hydrox_dim"/>
    <property type="match status" value="1"/>
</dbReference>
<keyword evidence="3" id="KW-0285">Flavoprotein</keyword>
<dbReference type="Gene3D" id="3.40.30.20">
    <property type="match status" value="1"/>
</dbReference>
<evidence type="ECO:0000259" key="6">
    <source>
        <dbReference type="Pfam" id="PF01494"/>
    </source>
</evidence>
<dbReference type="PRINTS" id="PR00420">
    <property type="entry name" value="RNGMNOXGNASE"/>
</dbReference>
<name>A0A496PIW4_9MICC</name>
<dbReference type="Gene3D" id="3.50.50.60">
    <property type="entry name" value="FAD/NAD(P)-binding domain"/>
    <property type="match status" value="1"/>
</dbReference>
<feature type="domain" description="Phenol hydroxylase-like C-terminal dimerisation" evidence="7">
    <location>
        <begin position="442"/>
        <end position="627"/>
    </location>
</feature>
<keyword evidence="4" id="KW-0274">FAD</keyword>
<dbReference type="InterPro" id="IPR002938">
    <property type="entry name" value="FAD-bd"/>
</dbReference>
<evidence type="ECO:0000313" key="8">
    <source>
        <dbReference type="EMBL" id="RKW70409.1"/>
    </source>
</evidence>
<sequence>MQFHEDGYVTGDPIIKRPAGIGLNRTAELPVELDVLIVGEGPAGMITAAQLSQFPGINARLVERRPEELLVGQADGIQARSVETFQAFGFANRVIDEGYHITEMSFWKPGTTNPSEIVRAAVAKDDELNVSEFPHLIVNQARIMQYFGEVMRQSPTRMVPDYGIEYLSHQIDESEEYPVAVTLRRVAGPQSGEELVVRTKYLVGADGARSQIRRDIGATRQGKQAAHAWGVVDSLAVTDFPDWRVKCAIQSNDGGSILHIPREGGQLTRMYVDLGEVAEDDNHAVRETPMSQIIARANQILHPYTVDVKHIAWSSVYEVGHRVTDRFDDVPAQERAVRQPRAFILGDACHTHSAKAGQGMNVSMQDGFNLGWKLAHVLLGVAPTELLRTYTDERQEIAQNLIDFDKTWSSMMAAKPEDFDSPTELEDFYVRTAEFPAGFMTEYKTSLVCGTQDHQDLATGYTVGKRFRSAQVVRRAEGNPVQLGHLAQADGRWRIYVFADAPAAGQPSKTTDLGEWLANDPASPLVGADLGGRRRREWFDAKVIYQQNHLDFELLDAPAAFRPVYGAFDLMQYENVFSADPETDIYAERGISRDGAVVVVRPDQYVAQVLPLDAHSELAAFFEVVMPHTGAGVLAATGTAATATSTQA</sequence>
<dbReference type="SUPFAM" id="SSF51905">
    <property type="entry name" value="FAD/NAD(P)-binding domain"/>
    <property type="match status" value="1"/>
</dbReference>
<evidence type="ECO:0000313" key="9">
    <source>
        <dbReference type="Proteomes" id="UP000273119"/>
    </source>
</evidence>
<dbReference type="CDD" id="cd02979">
    <property type="entry name" value="PHOX_C"/>
    <property type="match status" value="1"/>
</dbReference>
<evidence type="ECO:0000256" key="2">
    <source>
        <dbReference type="ARBA" id="ARBA00007801"/>
    </source>
</evidence>
<proteinExistence type="inferred from homology"/>
<keyword evidence="9" id="KW-1185">Reference proteome</keyword>
<protein>
    <submittedName>
        <fullName evidence="8">3-hydroxybenzoate 4-monooxygenase</fullName>
    </submittedName>
</protein>
<dbReference type="AlphaFoldDB" id="A0A496PIW4"/>
<keyword evidence="5" id="KW-0560">Oxidoreductase</keyword>
<evidence type="ECO:0000259" key="7">
    <source>
        <dbReference type="Pfam" id="PF07976"/>
    </source>
</evidence>
<reference evidence="8 9" key="1">
    <citation type="submission" date="2018-07" db="EMBL/GenBank/DDBJ databases">
        <title>Arthrobacter sp. nov., isolated from raw cow's milk with high bacterial count.</title>
        <authorList>
            <person name="Hahne J."/>
            <person name="Isele D."/>
            <person name="Lipski A."/>
        </authorList>
    </citation>
    <scope>NUCLEOTIDE SEQUENCE [LARGE SCALE GENOMIC DNA]</scope>
    <source>
        <strain evidence="8 9">JZ R-183</strain>
    </source>
</reference>
<dbReference type="PANTHER" id="PTHR43004:SF19">
    <property type="entry name" value="BINDING MONOOXYGENASE, PUTATIVE (JCVI)-RELATED"/>
    <property type="match status" value="1"/>
</dbReference>